<feature type="domain" description="Mce/MlaD" evidence="1">
    <location>
        <begin position="5"/>
        <end position="76"/>
    </location>
</feature>
<evidence type="ECO:0000259" key="1">
    <source>
        <dbReference type="Pfam" id="PF02470"/>
    </source>
</evidence>
<evidence type="ECO:0000313" key="3">
    <source>
        <dbReference type="Proteomes" id="UP000093759"/>
    </source>
</evidence>
<protein>
    <submittedName>
        <fullName evidence="2">Mammalian cell entry protein</fullName>
    </submittedName>
</protein>
<dbReference type="PANTHER" id="PTHR33371">
    <property type="entry name" value="INTERMEMBRANE PHOSPHOLIPID TRANSPORT SYSTEM BINDING PROTEIN MLAD-RELATED"/>
    <property type="match status" value="1"/>
</dbReference>
<reference evidence="3" key="1">
    <citation type="submission" date="2016-06" db="EMBL/GenBank/DDBJ databases">
        <authorList>
            <person name="Sutton G."/>
            <person name="Brinkac L."/>
            <person name="Sanka R."/>
            <person name="Adams M."/>
            <person name="Lau E."/>
            <person name="Garcia-Basteiro A."/>
            <person name="Lopez-Varela E."/>
            <person name="Palencia S."/>
        </authorList>
    </citation>
    <scope>NUCLEOTIDE SEQUENCE [LARGE SCALE GENOMIC DNA]</scope>
    <source>
        <strain evidence="3">1274684.2</strain>
    </source>
</reference>
<gene>
    <name evidence="2" type="ORF">A5648_01100</name>
</gene>
<dbReference type="AlphaFoldDB" id="A0A1A3U0M9"/>
<dbReference type="InterPro" id="IPR003399">
    <property type="entry name" value="Mce/MlaD"/>
</dbReference>
<accession>A0A1A3U0M9</accession>
<dbReference type="EMBL" id="LZMF01000057">
    <property type="protein sequence ID" value="OBK88426.1"/>
    <property type="molecule type" value="Genomic_DNA"/>
</dbReference>
<comment type="caution">
    <text evidence="2">The sequence shown here is derived from an EMBL/GenBank/DDBJ whole genome shotgun (WGS) entry which is preliminary data.</text>
</comment>
<dbReference type="Pfam" id="PF02470">
    <property type="entry name" value="MlaD"/>
    <property type="match status" value="1"/>
</dbReference>
<dbReference type="PANTHER" id="PTHR33371:SF4">
    <property type="entry name" value="INTERMEMBRANE PHOSPHOLIPID TRANSPORT SYSTEM BINDING PROTEIN MLAD"/>
    <property type="match status" value="1"/>
</dbReference>
<name>A0A1A3U0M9_MYCSD</name>
<sequence length="331" mass="35733">MSTEQFCAHMSDSVGLYAGNSVTQMGYKIGTVDSITPTDTEVEVRFTLTESRPLPVDVKAITRSTSVLADRSLELVGNYRSGPRLPAGECIPRERTLTPLSISQVIGSATNFVNGISPAGSDNIRDALRGVGESAKGNGAGLNRLLSVSSELLDNPDQNIADIGKIVRNTADLTSMLERNRAPLREILEDTPVVAPELVKAVGGVDGLAAVIHPMVAIVGDFETELGDDIQLTLDFVADAIRHLSPHYKGIANLLNPVPRFINTISYELNNKQFNVLRWRPPIYRVHTPNGLVVCGMMNQSMPGSCADVNGQPYAVDIALLQYVLLEAARR</sequence>
<evidence type="ECO:0000313" key="2">
    <source>
        <dbReference type="EMBL" id="OBK88426.1"/>
    </source>
</evidence>
<dbReference type="InterPro" id="IPR052336">
    <property type="entry name" value="MlaD_Phospholipid_Transporter"/>
</dbReference>
<proteinExistence type="predicted"/>
<dbReference type="Proteomes" id="UP000093759">
    <property type="component" value="Unassembled WGS sequence"/>
</dbReference>
<organism evidence="2 3">
    <name type="scientific">Mycolicibacter sinensis (strain JDM601)</name>
    <name type="common">Mycobacterium sinense</name>
    <dbReference type="NCBI Taxonomy" id="875328"/>
    <lineage>
        <taxon>Bacteria</taxon>
        <taxon>Bacillati</taxon>
        <taxon>Actinomycetota</taxon>
        <taxon>Actinomycetes</taxon>
        <taxon>Mycobacteriales</taxon>
        <taxon>Mycobacteriaceae</taxon>
        <taxon>Mycolicibacter</taxon>
    </lineage>
</organism>